<evidence type="ECO:0000256" key="1">
    <source>
        <dbReference type="ARBA" id="ARBA00010688"/>
    </source>
</evidence>
<dbReference type="PANTHER" id="PTHR43085">
    <property type="entry name" value="HEXOKINASE FAMILY MEMBER"/>
    <property type="match status" value="1"/>
</dbReference>
<dbReference type="Pfam" id="PF00294">
    <property type="entry name" value="PfkB"/>
    <property type="match status" value="1"/>
</dbReference>
<dbReference type="EMBL" id="ATDN01000014">
    <property type="protein sequence ID" value="RWA20238.1"/>
    <property type="molecule type" value="Genomic_DNA"/>
</dbReference>
<feature type="domain" description="Carbohydrate kinase PfkB" evidence="6">
    <location>
        <begin position="10"/>
        <end position="302"/>
    </location>
</feature>
<accession>A0A439DUR4</accession>
<dbReference type="SUPFAM" id="SSF53613">
    <property type="entry name" value="Ribokinase-like"/>
    <property type="match status" value="1"/>
</dbReference>
<evidence type="ECO:0000313" key="7">
    <source>
        <dbReference type="EMBL" id="RWA20238.1"/>
    </source>
</evidence>
<keyword evidence="4 7" id="KW-0418">Kinase</keyword>
<evidence type="ECO:0000256" key="3">
    <source>
        <dbReference type="ARBA" id="ARBA00022741"/>
    </source>
</evidence>
<organism evidence="7 8">
    <name type="scientific">Mycolicibacterium elephantis DSM 44368</name>
    <dbReference type="NCBI Taxonomy" id="1335622"/>
    <lineage>
        <taxon>Bacteria</taxon>
        <taxon>Bacillati</taxon>
        <taxon>Actinomycetota</taxon>
        <taxon>Actinomycetes</taxon>
        <taxon>Mycobacteriales</taxon>
        <taxon>Mycobacteriaceae</taxon>
        <taxon>Mycolicibacterium</taxon>
    </lineage>
</organism>
<keyword evidence="2" id="KW-0808">Transferase</keyword>
<dbReference type="InterPro" id="IPR029056">
    <property type="entry name" value="Ribokinase-like"/>
</dbReference>
<dbReference type="Gene3D" id="3.40.1190.20">
    <property type="match status" value="1"/>
</dbReference>
<dbReference type="PROSITE" id="PS00584">
    <property type="entry name" value="PFKB_KINASES_2"/>
    <property type="match status" value="1"/>
</dbReference>
<evidence type="ECO:0000256" key="4">
    <source>
        <dbReference type="ARBA" id="ARBA00022777"/>
    </source>
</evidence>
<dbReference type="CDD" id="cd01167">
    <property type="entry name" value="bac_FRK"/>
    <property type="match status" value="1"/>
</dbReference>
<keyword evidence="5" id="KW-0067">ATP-binding</keyword>
<dbReference type="AlphaFoldDB" id="A0A439DUR4"/>
<dbReference type="InterPro" id="IPR011611">
    <property type="entry name" value="PfkB_dom"/>
</dbReference>
<evidence type="ECO:0000256" key="2">
    <source>
        <dbReference type="ARBA" id="ARBA00022679"/>
    </source>
</evidence>
<evidence type="ECO:0000313" key="8">
    <source>
        <dbReference type="Proteomes" id="UP000287177"/>
    </source>
</evidence>
<gene>
    <name evidence="7" type="ORF">MELE44368_18750</name>
</gene>
<dbReference type="InterPro" id="IPR002173">
    <property type="entry name" value="Carboh/pur_kinase_PfkB_CS"/>
</dbReference>
<name>A0A439DUR4_9MYCO</name>
<proteinExistence type="inferred from homology"/>
<dbReference type="Proteomes" id="UP000287177">
    <property type="component" value="Unassembled WGS sequence"/>
</dbReference>
<evidence type="ECO:0000259" key="6">
    <source>
        <dbReference type="Pfam" id="PF00294"/>
    </source>
</evidence>
<dbReference type="GO" id="GO:0016301">
    <property type="term" value="F:kinase activity"/>
    <property type="evidence" value="ECO:0007669"/>
    <property type="project" value="UniProtKB-KW"/>
</dbReference>
<keyword evidence="8" id="KW-1185">Reference proteome</keyword>
<sequence>MTEPGSPQRALVIGEALIDIVAREGRVIGEYVGGSPLNVAVGLARLGRGVDFLTHIGDDPRGQRIAEYVKHSGVQLVSGSMTAQRTPNALATLDADGSAQYEFDIEWRLTGTPEVSPPLVAHTGSIGAVLEPGCRAVAALLDTYHPAATVTFDPNVRAVLIEDDDTARGRIDRLVERSDVVKASDEDMRWIDPSLAPEQIAQTWLGLGPSIVAVTMGDRGAFALCAAGMVRVPALQVDVVDTVGAGDAFMSGLIDALWSLGLLGAQRRRDLAGITTEALTGVVRTAALSSALTVARAGADLPDRDTRDAALQSAILG</sequence>
<dbReference type="GO" id="GO:0005524">
    <property type="term" value="F:ATP binding"/>
    <property type="evidence" value="ECO:0007669"/>
    <property type="project" value="UniProtKB-KW"/>
</dbReference>
<comment type="similarity">
    <text evidence="1">Belongs to the carbohydrate kinase PfkB family.</text>
</comment>
<reference evidence="7 8" key="1">
    <citation type="submission" date="2013-06" db="EMBL/GenBank/DDBJ databases">
        <title>The draft sequence of the Mycobacterium elephantis genome.</title>
        <authorList>
            <person name="Pettersson F.B."/>
            <person name="Das S."/>
            <person name="Dasgupta S."/>
            <person name="Bhattacharya A."/>
            <person name="Kirsebom L.A."/>
        </authorList>
    </citation>
    <scope>NUCLEOTIDE SEQUENCE [LARGE SCALE GENOMIC DNA]</scope>
    <source>
        <strain evidence="7 8">DSM 44368</strain>
    </source>
</reference>
<keyword evidence="3" id="KW-0547">Nucleotide-binding</keyword>
<comment type="caution">
    <text evidence="7">The sequence shown here is derived from an EMBL/GenBank/DDBJ whole genome shotgun (WGS) entry which is preliminary data.</text>
</comment>
<dbReference type="InterPro" id="IPR050306">
    <property type="entry name" value="PfkB_Carbo_kinase"/>
</dbReference>
<dbReference type="RefSeq" id="WP_128108677.1">
    <property type="nucleotide sequence ID" value="NZ_ATDN01000014.1"/>
</dbReference>
<dbReference type="PROSITE" id="PS00583">
    <property type="entry name" value="PFKB_KINASES_1"/>
    <property type="match status" value="1"/>
</dbReference>
<dbReference type="PANTHER" id="PTHR43085:SF1">
    <property type="entry name" value="PSEUDOURIDINE KINASE-RELATED"/>
    <property type="match status" value="1"/>
</dbReference>
<evidence type="ECO:0000256" key="5">
    <source>
        <dbReference type="ARBA" id="ARBA00022840"/>
    </source>
</evidence>
<protein>
    <submittedName>
        <fullName evidence="7">Ribokinase</fullName>
    </submittedName>
</protein>